<proteinExistence type="predicted"/>
<accession>A0A0C1FDN4</accession>
<protein>
    <submittedName>
        <fullName evidence="1">Uncharacterized protein</fullName>
    </submittedName>
</protein>
<name>A0A0C1FDN4_9SPHI</name>
<dbReference type="RefSeq" id="WP_039481439.1">
    <property type="nucleotide sequence ID" value="NZ_JSYN01000034.1"/>
</dbReference>
<organism evidence="1 2">
    <name type="scientific">Pedobacter kyungheensis</name>
    <dbReference type="NCBI Taxonomy" id="1069985"/>
    <lineage>
        <taxon>Bacteria</taxon>
        <taxon>Pseudomonadati</taxon>
        <taxon>Bacteroidota</taxon>
        <taxon>Sphingobacteriia</taxon>
        <taxon>Sphingobacteriales</taxon>
        <taxon>Sphingobacteriaceae</taxon>
        <taxon>Pedobacter</taxon>
    </lineage>
</organism>
<sequence>MKPNFEQWIKKDQRLNELLVEIQSTDCTPFEQAELAFDKLCTLYNLPKMPEDLAQFEAYYERKGIDSPRSVYEEAALLKFLEPNDDPRGVILLAVFHVKNNIGVDLKDVFAQAHGKLTTIPRLGIKGEGLDTKIIFIKDNENWFDLGCKVMMQLN</sequence>
<gene>
    <name evidence="1" type="ORF">OC25_23150</name>
</gene>
<dbReference type="OrthoDB" id="1358957at2"/>
<dbReference type="AlphaFoldDB" id="A0A0C1FDN4"/>
<comment type="caution">
    <text evidence="1">The sequence shown here is derived from an EMBL/GenBank/DDBJ whole genome shotgun (WGS) entry which is preliminary data.</text>
</comment>
<reference evidence="1 2" key="1">
    <citation type="submission" date="2014-10" db="EMBL/GenBank/DDBJ databases">
        <title>Pedobacter Kyungheensis.</title>
        <authorList>
            <person name="Anderson B.M."/>
            <person name="Newman J.D."/>
        </authorList>
    </citation>
    <scope>NUCLEOTIDE SEQUENCE [LARGE SCALE GENOMIC DNA]</scope>
    <source>
        <strain evidence="1 2">KACC 16221</strain>
    </source>
</reference>
<dbReference type="EMBL" id="JSYN01000034">
    <property type="protein sequence ID" value="KIA91157.1"/>
    <property type="molecule type" value="Genomic_DNA"/>
</dbReference>
<evidence type="ECO:0000313" key="1">
    <source>
        <dbReference type="EMBL" id="KIA91157.1"/>
    </source>
</evidence>
<dbReference type="Proteomes" id="UP000031246">
    <property type="component" value="Unassembled WGS sequence"/>
</dbReference>
<evidence type="ECO:0000313" key="2">
    <source>
        <dbReference type="Proteomes" id="UP000031246"/>
    </source>
</evidence>
<keyword evidence="2" id="KW-1185">Reference proteome</keyword>